<organism evidence="1 2">
    <name type="scientific">Eumeta variegata</name>
    <name type="common">Bagworm moth</name>
    <name type="synonym">Eumeta japonica</name>
    <dbReference type="NCBI Taxonomy" id="151549"/>
    <lineage>
        <taxon>Eukaryota</taxon>
        <taxon>Metazoa</taxon>
        <taxon>Ecdysozoa</taxon>
        <taxon>Arthropoda</taxon>
        <taxon>Hexapoda</taxon>
        <taxon>Insecta</taxon>
        <taxon>Pterygota</taxon>
        <taxon>Neoptera</taxon>
        <taxon>Endopterygota</taxon>
        <taxon>Lepidoptera</taxon>
        <taxon>Glossata</taxon>
        <taxon>Ditrysia</taxon>
        <taxon>Tineoidea</taxon>
        <taxon>Psychidae</taxon>
        <taxon>Oiketicinae</taxon>
        <taxon>Eumeta</taxon>
    </lineage>
</organism>
<name>A0A4C1SD70_EUMVA</name>
<accession>A0A4C1SD70</accession>
<protein>
    <recommendedName>
        <fullName evidence="3">Reverse transcriptase domain-containing protein</fullName>
    </recommendedName>
</protein>
<dbReference type="Proteomes" id="UP000299102">
    <property type="component" value="Unassembled WGS sequence"/>
</dbReference>
<reference evidence="1 2" key="1">
    <citation type="journal article" date="2019" name="Commun. Biol.">
        <title>The bagworm genome reveals a unique fibroin gene that provides high tensile strength.</title>
        <authorList>
            <person name="Kono N."/>
            <person name="Nakamura H."/>
            <person name="Ohtoshi R."/>
            <person name="Tomita M."/>
            <person name="Numata K."/>
            <person name="Arakawa K."/>
        </authorList>
    </citation>
    <scope>NUCLEOTIDE SEQUENCE [LARGE SCALE GENOMIC DNA]</scope>
</reference>
<sequence>MDRIIDDMIEGRTAGDMVRFKQPAYVKGISIDTVLHNMVHFIERSLDENMYTLAICIDIEGAFKNVHIDIVIHSLDQFSVDLAIRSWIGKNLLSRHQQVLQNDINISDGNDIIHRNSYKARSGSCSVTTKDPHGTMLREWIKGERETGCLLTSITPLNCFPLAELLLLSLAGGNSGDNGGIRRSTQWRQGL</sequence>
<evidence type="ECO:0000313" key="2">
    <source>
        <dbReference type="Proteomes" id="UP000299102"/>
    </source>
</evidence>
<keyword evidence="2" id="KW-1185">Reference proteome</keyword>
<comment type="caution">
    <text evidence="1">The sequence shown here is derived from an EMBL/GenBank/DDBJ whole genome shotgun (WGS) entry which is preliminary data.</text>
</comment>
<dbReference type="EMBL" id="BGZK01006623">
    <property type="protein sequence ID" value="GBO99795.1"/>
    <property type="molecule type" value="Genomic_DNA"/>
</dbReference>
<dbReference type="OrthoDB" id="8063979at2759"/>
<proteinExistence type="predicted"/>
<dbReference type="AlphaFoldDB" id="A0A4C1SD70"/>
<evidence type="ECO:0000313" key="1">
    <source>
        <dbReference type="EMBL" id="GBO99795.1"/>
    </source>
</evidence>
<evidence type="ECO:0008006" key="3">
    <source>
        <dbReference type="Google" id="ProtNLM"/>
    </source>
</evidence>
<gene>
    <name evidence="1" type="ORF">EVAR_71836_1</name>
</gene>